<evidence type="ECO:0000256" key="1">
    <source>
        <dbReference type="SAM" id="Phobius"/>
    </source>
</evidence>
<feature type="transmembrane region" description="Helical" evidence="1">
    <location>
        <begin position="171"/>
        <end position="189"/>
    </location>
</feature>
<dbReference type="EMBL" id="CP002997">
    <property type="protein sequence ID" value="AEM17399.1"/>
    <property type="molecule type" value="Genomic_DNA"/>
</dbReference>
<sequence>MSSSVDVAINANDTFNHIRIVNGIGVGLCFSRFLLFCAEFIQHPKKHKISLIHFGWLFFSFTMVIAYWWSILNESSNSLYGPPLYIVSLLNIFCLYFIIVILTPEDIDEYGGYERYFISRRLWIFSFIILFIILNDVYEVINRNDDYYAPTYIIFNAILLFIIIRIKNKYIHISLLFLLNIIYIVDLIFNQ</sequence>
<feature type="transmembrane region" description="Helical" evidence="1">
    <location>
        <begin position="53"/>
        <end position="72"/>
    </location>
</feature>
<dbReference type="PATRIC" id="fig|204722.22.peg.1802"/>
<feature type="transmembrane region" description="Helical" evidence="1">
    <location>
        <begin position="20"/>
        <end position="41"/>
    </location>
</feature>
<feature type="transmembrane region" description="Helical" evidence="1">
    <location>
        <begin position="147"/>
        <end position="164"/>
    </location>
</feature>
<dbReference type="PhylomeDB" id="A0A0H3G9D2"/>
<keyword evidence="1" id="KW-0812">Transmembrane</keyword>
<dbReference type="RefSeq" id="WP_006191115.1">
    <property type="nucleotide sequence ID" value="NC_004310.3"/>
</dbReference>
<dbReference type="KEGG" id="bms:BR0030"/>
<reference evidence="2 3" key="1">
    <citation type="journal article" date="2011" name="J. Bacteriol.">
        <title>Revised genome sequence of Brucella suis 1330.</title>
        <authorList>
            <person name="Tae H."/>
            <person name="Shallom S."/>
            <person name="Settlage R."/>
            <person name="Preston D."/>
            <person name="Adams L.G."/>
            <person name="Garner H.R."/>
        </authorList>
    </citation>
    <scope>NUCLEOTIDE SEQUENCE [LARGE SCALE GENOMIC DNA]</scope>
    <source>
        <strain evidence="2 3">1330</strain>
    </source>
</reference>
<evidence type="ECO:0000313" key="3">
    <source>
        <dbReference type="Proteomes" id="UP000007104"/>
    </source>
</evidence>
<dbReference type="KEGG" id="bsi:BS1330_I0030"/>
<dbReference type="Proteomes" id="UP000007104">
    <property type="component" value="Chromosome I"/>
</dbReference>
<keyword evidence="3" id="KW-1185">Reference proteome</keyword>
<name>A0A0H3G9D2_BRUSU</name>
<proteinExistence type="predicted"/>
<gene>
    <name evidence="2" type="ordered locus">BS1330_I0030</name>
</gene>
<dbReference type="HOGENOM" id="CLU_118089_0_0_5"/>
<dbReference type="AlphaFoldDB" id="A0A0H3G9D2"/>
<evidence type="ECO:0000313" key="2">
    <source>
        <dbReference type="EMBL" id="AEM17399.1"/>
    </source>
</evidence>
<keyword evidence="1" id="KW-0472">Membrane</keyword>
<feature type="transmembrane region" description="Helical" evidence="1">
    <location>
        <begin position="84"/>
        <end position="102"/>
    </location>
</feature>
<keyword evidence="1" id="KW-1133">Transmembrane helix</keyword>
<protein>
    <submittedName>
        <fullName evidence="2">Uncharacterized protein</fullName>
    </submittedName>
</protein>
<dbReference type="GeneID" id="89764549"/>
<feature type="transmembrane region" description="Helical" evidence="1">
    <location>
        <begin position="122"/>
        <end position="141"/>
    </location>
</feature>
<accession>A0A0H3G9D2</accession>
<organism evidence="2 3">
    <name type="scientific">Brucella suis biovar 1 (strain 1330)</name>
    <dbReference type="NCBI Taxonomy" id="204722"/>
    <lineage>
        <taxon>Bacteria</taxon>
        <taxon>Pseudomonadati</taxon>
        <taxon>Pseudomonadota</taxon>
        <taxon>Alphaproteobacteria</taxon>
        <taxon>Hyphomicrobiales</taxon>
        <taxon>Brucellaceae</taxon>
        <taxon>Brucella/Ochrobactrum group</taxon>
        <taxon>Brucella</taxon>
    </lineage>
</organism>